<dbReference type="OrthoDB" id="5795846at2"/>
<accession>A0A6I6LMN6</accession>
<keyword evidence="1" id="KW-0175">Coiled coil</keyword>
<evidence type="ECO:0000313" key="3">
    <source>
        <dbReference type="Proteomes" id="UP000438983"/>
    </source>
</evidence>
<name>A0A6I6LMN6_STUST</name>
<dbReference type="InterPro" id="IPR012659">
    <property type="entry name" value="CHP02444"/>
</dbReference>
<dbReference type="Pfam" id="PF09523">
    <property type="entry name" value="DUF2390"/>
    <property type="match status" value="1"/>
</dbReference>
<feature type="coiled-coil region" evidence="1">
    <location>
        <begin position="82"/>
        <end position="109"/>
    </location>
</feature>
<dbReference type="NCBIfam" id="TIGR02444">
    <property type="entry name" value="TIGR02444 family protein"/>
    <property type="match status" value="1"/>
</dbReference>
<dbReference type="EMBL" id="CP046902">
    <property type="protein sequence ID" value="QGZ29606.1"/>
    <property type="molecule type" value="Genomic_DNA"/>
</dbReference>
<dbReference type="AlphaFoldDB" id="A0A6I6LMN6"/>
<organism evidence="2 3">
    <name type="scientific">Stutzerimonas stutzeri</name>
    <name type="common">Pseudomonas stutzeri</name>
    <dbReference type="NCBI Taxonomy" id="316"/>
    <lineage>
        <taxon>Bacteria</taxon>
        <taxon>Pseudomonadati</taxon>
        <taxon>Pseudomonadota</taxon>
        <taxon>Gammaproteobacteria</taxon>
        <taxon>Pseudomonadales</taxon>
        <taxon>Pseudomonadaceae</taxon>
        <taxon>Stutzerimonas</taxon>
    </lineage>
</organism>
<gene>
    <name evidence="2" type="ORF">GQA94_05800</name>
</gene>
<evidence type="ECO:0000256" key="1">
    <source>
        <dbReference type="SAM" id="Coils"/>
    </source>
</evidence>
<evidence type="ECO:0000313" key="2">
    <source>
        <dbReference type="EMBL" id="QGZ29606.1"/>
    </source>
</evidence>
<protein>
    <submittedName>
        <fullName evidence="2">TIGR02444 family protein</fullName>
    </submittedName>
</protein>
<dbReference type="RefSeq" id="WP_158187187.1">
    <property type="nucleotide sequence ID" value="NZ_CP046902.1"/>
</dbReference>
<proteinExistence type="predicted"/>
<reference evidence="2 3" key="1">
    <citation type="submission" date="2019-12" db="EMBL/GenBank/DDBJ databases">
        <title>Complete genome sequence of Pseudomonas stutzeri.</title>
        <authorList>
            <person name="Lim S.R."/>
            <person name="Kim J.H."/>
        </authorList>
    </citation>
    <scope>NUCLEOTIDE SEQUENCE [LARGE SCALE GENOMIC DNA]</scope>
    <source>
        <strain evidence="2 3">PM101005</strain>
    </source>
</reference>
<dbReference type="Proteomes" id="UP000438983">
    <property type="component" value="Chromosome"/>
</dbReference>
<sequence length="159" mass="17917">MTHDDLWRFALDCYAQPGVEAACLDLQAAGADVCLLLAGAWLECRAVDCDETRLAQMKRISRDWRAQVVVPLRKLRQNWRQQALADSELASLRTRLKKLELDAERVQLLRLQHASQPWPSCSQPAEWLARLCAELDGDTREPVRVLRRAAAGQLAADGD</sequence>